<organism evidence="1 2">
    <name type="scientific">Circinella minor</name>
    <dbReference type="NCBI Taxonomy" id="1195481"/>
    <lineage>
        <taxon>Eukaryota</taxon>
        <taxon>Fungi</taxon>
        <taxon>Fungi incertae sedis</taxon>
        <taxon>Mucoromycota</taxon>
        <taxon>Mucoromycotina</taxon>
        <taxon>Mucoromycetes</taxon>
        <taxon>Mucorales</taxon>
        <taxon>Lichtheimiaceae</taxon>
        <taxon>Circinella</taxon>
    </lineage>
</organism>
<dbReference type="Proteomes" id="UP000646827">
    <property type="component" value="Unassembled WGS sequence"/>
</dbReference>
<evidence type="ECO:0000313" key="1">
    <source>
        <dbReference type="EMBL" id="KAG2224198.1"/>
    </source>
</evidence>
<keyword evidence="2" id="KW-1185">Reference proteome</keyword>
<dbReference type="GO" id="GO:0003677">
    <property type="term" value="F:DNA binding"/>
    <property type="evidence" value="ECO:0007669"/>
    <property type="project" value="InterPro"/>
</dbReference>
<dbReference type="Gene3D" id="1.10.443.20">
    <property type="entry name" value="Centromere DNA-binding protein complex CBF3 subunit, domain 2"/>
    <property type="match status" value="2"/>
</dbReference>
<evidence type="ECO:0000313" key="2">
    <source>
        <dbReference type="Proteomes" id="UP000646827"/>
    </source>
</evidence>
<comment type="caution">
    <text evidence="1">The sequence shown here is derived from an EMBL/GenBank/DDBJ whole genome shotgun (WGS) entry which is preliminary data.</text>
</comment>
<accession>A0A8H7VPN5</accession>
<proteinExistence type="predicted"/>
<dbReference type="InterPro" id="IPR038279">
    <property type="entry name" value="Ndc10_dom2_sf"/>
</dbReference>
<sequence>MQISNVSIRTKRYPNPSFLLIKSLDDPVPNVIIMLKNVNKLLCDYEPFTFQYCFIRCIQNIMEDFSVIPMKDPLGEHDLINFSRYIDLILPETNAKERACRTKRVARQDAVLSKIDSLTSSNSKMFGKVKGGGANDQLCAIDLVRLAKICQRHYRHNKGRQSHGVSCRTSLTFYNVLLYDEGVYVVAELQKNGSCLFMWVKKTVVLLLYPMFKPSSLEGHYTYSTVVREPFPNMTKPESLAHYDVIEKGFEACHMRSMTKTHAGRQSGAKMADIRGAGESDIRCAGRWTNNTLGVSISHKSSKKDCSVKVFPMVEVWKERINRGREHGDQSITTDGFLQMLRQLSIVFLQDSVTSARALSTPVYLECSSFPGSPIHHV</sequence>
<dbReference type="EMBL" id="JAEPRB010000047">
    <property type="protein sequence ID" value="KAG2224198.1"/>
    <property type="molecule type" value="Genomic_DNA"/>
</dbReference>
<reference evidence="1 2" key="1">
    <citation type="submission" date="2020-12" db="EMBL/GenBank/DDBJ databases">
        <title>Metabolic potential, ecology and presence of endohyphal bacteria is reflected in genomic diversity of Mucoromycotina.</title>
        <authorList>
            <person name="Muszewska A."/>
            <person name="Okrasinska A."/>
            <person name="Steczkiewicz K."/>
            <person name="Drgas O."/>
            <person name="Orlowska M."/>
            <person name="Perlinska-Lenart U."/>
            <person name="Aleksandrzak-Piekarczyk T."/>
            <person name="Szatraj K."/>
            <person name="Zielenkiewicz U."/>
            <person name="Pilsyk S."/>
            <person name="Malc E."/>
            <person name="Mieczkowski P."/>
            <person name="Kruszewska J.S."/>
            <person name="Biernat P."/>
            <person name="Pawlowska J."/>
        </authorList>
    </citation>
    <scope>NUCLEOTIDE SEQUENCE [LARGE SCALE GENOMIC DNA]</scope>
    <source>
        <strain evidence="1 2">CBS 142.35</strain>
    </source>
</reference>
<dbReference type="AlphaFoldDB" id="A0A8H7VPN5"/>
<protein>
    <submittedName>
        <fullName evidence="1">Uncharacterized protein</fullName>
    </submittedName>
</protein>
<gene>
    <name evidence="1" type="ORF">INT45_001316</name>
</gene>
<dbReference type="OrthoDB" id="2255824at2759"/>
<name>A0A8H7VPN5_9FUNG</name>